<sequence length="337" mass="38772">MARSGLYKTDVKKARDALLALGRHPSLDAIRIELGNTGSKTTIHKYLKELEDEEGGVANGCMTVSEAVLDLVERLAMQLENESRAKIDECQVQAAERERYHADTAAEFRAQIDSLTAQLDQVRNAYNALADSQEQRRTQLQSESIARHTAEQQVADLKERLLENEGHRRSLEEKHQHAREALEHYRHSVKEQRDQDSRRHEQQIQQLQAEMRHLQQSLVVKQEEVTRLNQEGSRLVNEISHAELALRERDTRLHQTEQKIDVLRPFQERCNLLEKDLAQKEKMLVERDTQYARSVVDLQQSQLQLAAATAQIDSQENRIAELRGLLDKFQPQSLGEG</sequence>
<evidence type="ECO:0000313" key="4">
    <source>
        <dbReference type="Proteomes" id="UP000627205"/>
    </source>
</evidence>
<evidence type="ECO:0000259" key="2">
    <source>
        <dbReference type="Pfam" id="PF11740"/>
    </source>
</evidence>
<dbReference type="EMBL" id="BMDP01000005">
    <property type="protein sequence ID" value="GGI55652.1"/>
    <property type="molecule type" value="Genomic_DNA"/>
</dbReference>
<evidence type="ECO:0000256" key="1">
    <source>
        <dbReference type="SAM" id="Coils"/>
    </source>
</evidence>
<accession>A0A8J3F5L3</accession>
<name>A0A8J3F5L3_9BURK</name>
<organism evidence="3 4">
    <name type="scientific">Oxalicibacterium solurbis</name>
    <dbReference type="NCBI Taxonomy" id="69280"/>
    <lineage>
        <taxon>Bacteria</taxon>
        <taxon>Pseudomonadati</taxon>
        <taxon>Pseudomonadota</taxon>
        <taxon>Betaproteobacteria</taxon>
        <taxon>Burkholderiales</taxon>
        <taxon>Oxalobacteraceae</taxon>
        <taxon>Oxalicibacterium</taxon>
    </lineage>
</organism>
<dbReference type="Proteomes" id="UP000627205">
    <property type="component" value="Unassembled WGS sequence"/>
</dbReference>
<gene>
    <name evidence="3" type="ORF">GCM10011430_28260</name>
</gene>
<feature type="coiled-coil region" evidence="1">
    <location>
        <begin position="69"/>
        <end position="231"/>
    </location>
</feature>
<evidence type="ECO:0000313" key="3">
    <source>
        <dbReference type="EMBL" id="GGI55652.1"/>
    </source>
</evidence>
<reference evidence="3" key="2">
    <citation type="submission" date="2020-09" db="EMBL/GenBank/DDBJ databases">
        <authorList>
            <person name="Sun Q."/>
            <person name="Sedlacek I."/>
        </authorList>
    </citation>
    <scope>NUCLEOTIDE SEQUENCE</scope>
    <source>
        <strain evidence="3">CCM 7664</strain>
    </source>
</reference>
<keyword evidence="1" id="KW-0175">Coiled coil</keyword>
<dbReference type="Pfam" id="PF11740">
    <property type="entry name" value="KfrA_N"/>
    <property type="match status" value="1"/>
</dbReference>
<reference evidence="3" key="1">
    <citation type="journal article" date="2014" name="Int. J. Syst. Evol. Microbiol.">
        <title>Complete genome sequence of Corynebacterium casei LMG S-19264T (=DSM 44701T), isolated from a smear-ripened cheese.</title>
        <authorList>
            <consortium name="US DOE Joint Genome Institute (JGI-PGF)"/>
            <person name="Walter F."/>
            <person name="Albersmeier A."/>
            <person name="Kalinowski J."/>
            <person name="Ruckert C."/>
        </authorList>
    </citation>
    <scope>NUCLEOTIDE SEQUENCE</scope>
    <source>
        <strain evidence="3">CCM 7664</strain>
    </source>
</reference>
<comment type="caution">
    <text evidence="3">The sequence shown here is derived from an EMBL/GenBank/DDBJ whole genome shotgun (WGS) entry which is preliminary data.</text>
</comment>
<feature type="coiled-coil region" evidence="1">
    <location>
        <begin position="298"/>
        <end position="325"/>
    </location>
</feature>
<proteinExistence type="predicted"/>
<dbReference type="AlphaFoldDB" id="A0A8J3F5L3"/>
<protein>
    <submittedName>
        <fullName evidence="3">Integrase</fullName>
    </submittedName>
</protein>
<feature type="domain" description="KfrA N-terminal DNA-binding" evidence="2">
    <location>
        <begin position="8"/>
        <end position="119"/>
    </location>
</feature>
<dbReference type="InterPro" id="IPR021104">
    <property type="entry name" value="KfrA_DNA-bd_N"/>
</dbReference>
<keyword evidence="4" id="KW-1185">Reference proteome</keyword>